<comment type="caution">
    <text evidence="1">The sequence shown here is derived from an EMBL/GenBank/DDBJ whole genome shotgun (WGS) entry which is preliminary data.</text>
</comment>
<organism evidence="1 2">
    <name type="scientific">Sphingomonas desiccabilis</name>
    <dbReference type="NCBI Taxonomy" id="429134"/>
    <lineage>
        <taxon>Bacteria</taxon>
        <taxon>Pseudomonadati</taxon>
        <taxon>Pseudomonadota</taxon>
        <taxon>Alphaproteobacteria</taxon>
        <taxon>Sphingomonadales</taxon>
        <taxon>Sphingomonadaceae</taxon>
        <taxon>Sphingomonas</taxon>
    </lineage>
</organism>
<dbReference type="OrthoDB" id="9812672at2"/>
<dbReference type="Gene3D" id="3.40.50.1820">
    <property type="entry name" value="alpha/beta hydrolase"/>
    <property type="match status" value="1"/>
</dbReference>
<evidence type="ECO:0008006" key="3">
    <source>
        <dbReference type="Google" id="ProtNLM"/>
    </source>
</evidence>
<dbReference type="PANTHER" id="PTHR33428:SF14">
    <property type="entry name" value="CARBOXYLESTERASE TYPE B DOMAIN-CONTAINING PROTEIN"/>
    <property type="match status" value="1"/>
</dbReference>
<proteinExistence type="predicted"/>
<sequence length="269" mass="28254">MKRVDRTLPEHVIYQPRDLDALGKKKLGVVVWGNGGCSADGASARQHLLELASYGYVVVAPGRILSGPGAKARTGSARRPDAAGTLPPVATTAAEVTRGLDWALAENTRSGSPLNGRIDPAKVAVAGHSCGGLQALQVAEDLRIRAVIVHNSGVFADGTNPIPGITVNKALLGRLHTPVLYVLGGESDIAWPNGTDDFKRIDHVPAALVWADVGHGGTFGEPNGGRVGRISADWLEWQLSGDGKAGKTFAGNDCGLCADPQWKIERKRI</sequence>
<accession>A0A4Q2IR56</accession>
<dbReference type="AlphaFoldDB" id="A0A4Q2IR56"/>
<dbReference type="PANTHER" id="PTHR33428">
    <property type="entry name" value="CHLOROPHYLLASE-2, CHLOROPLASTIC"/>
    <property type="match status" value="1"/>
</dbReference>
<evidence type="ECO:0000313" key="2">
    <source>
        <dbReference type="Proteomes" id="UP000292347"/>
    </source>
</evidence>
<gene>
    <name evidence="1" type="ORF">EO081_12605</name>
</gene>
<dbReference type="SUPFAM" id="SSF53474">
    <property type="entry name" value="alpha/beta-Hydrolases"/>
    <property type="match status" value="1"/>
</dbReference>
<evidence type="ECO:0000313" key="1">
    <source>
        <dbReference type="EMBL" id="RXZ32286.1"/>
    </source>
</evidence>
<dbReference type="EMBL" id="SDPT01000002">
    <property type="protein sequence ID" value="RXZ32286.1"/>
    <property type="molecule type" value="Genomic_DNA"/>
</dbReference>
<dbReference type="Proteomes" id="UP000292347">
    <property type="component" value="Unassembled WGS sequence"/>
</dbReference>
<name>A0A4Q2IR56_9SPHN</name>
<protein>
    <recommendedName>
        <fullName evidence="3">Alpha/beta hydrolase</fullName>
    </recommendedName>
</protein>
<reference evidence="1 2" key="1">
    <citation type="submission" date="2019-01" db="EMBL/GenBank/DDBJ databases">
        <title>Sphingomonas mucosissima sp. nov. and Sphingomonas desiccabilis sp. nov., from biological soil crusts in the Colorado Plateau, USA.</title>
        <authorList>
            <person name="Zhu D."/>
        </authorList>
    </citation>
    <scope>NUCLEOTIDE SEQUENCE [LARGE SCALE GENOMIC DNA]</scope>
    <source>
        <strain evidence="1 2">CP1D</strain>
    </source>
</reference>
<dbReference type="InterPro" id="IPR029058">
    <property type="entry name" value="AB_hydrolase_fold"/>
</dbReference>
<keyword evidence="2" id="KW-1185">Reference proteome</keyword>